<dbReference type="EMBL" id="JACHJC010000001">
    <property type="protein sequence ID" value="MBB5112607.1"/>
    <property type="molecule type" value="Genomic_DNA"/>
</dbReference>
<dbReference type="Gene3D" id="3.10.450.50">
    <property type="match status" value="1"/>
</dbReference>
<dbReference type="SUPFAM" id="SSF54427">
    <property type="entry name" value="NTF2-like"/>
    <property type="match status" value="1"/>
</dbReference>
<gene>
    <name evidence="2" type="ORF">FHU28_002446</name>
</gene>
<organism evidence="2 3">
    <name type="scientific">Micromonospora echinospora</name>
    <name type="common">Micromonospora purpurea</name>
    <dbReference type="NCBI Taxonomy" id="1877"/>
    <lineage>
        <taxon>Bacteria</taxon>
        <taxon>Bacillati</taxon>
        <taxon>Actinomycetota</taxon>
        <taxon>Actinomycetes</taxon>
        <taxon>Micromonosporales</taxon>
        <taxon>Micromonosporaceae</taxon>
        <taxon>Micromonospora</taxon>
    </lineage>
</organism>
<keyword evidence="3" id="KW-1185">Reference proteome</keyword>
<dbReference type="RefSeq" id="WP_184683801.1">
    <property type="nucleotide sequence ID" value="NZ_JACHJC010000001.1"/>
</dbReference>
<name>A0ABR6MB40_MICEC</name>
<sequence>MKDDGFSVGNGDADSARVEDLRAAERRLQRAQLSSDVAALDRLIDDRLVFTGPDGRLYSKQDDLHAHRSGQQTMIRVDEEDLTVLVVGGTGVTWFLGTLEGTLAGEPFLARVRYTRTWILDQDEEWRLLAAHVGPAD</sequence>
<dbReference type="InterPro" id="IPR032710">
    <property type="entry name" value="NTF2-like_dom_sf"/>
</dbReference>
<evidence type="ECO:0000313" key="2">
    <source>
        <dbReference type="EMBL" id="MBB5112607.1"/>
    </source>
</evidence>
<comment type="caution">
    <text evidence="2">The sequence shown here is derived from an EMBL/GenBank/DDBJ whole genome shotgun (WGS) entry which is preliminary data.</text>
</comment>
<dbReference type="GeneID" id="300293032"/>
<feature type="domain" description="DUF4440" evidence="1">
    <location>
        <begin position="21"/>
        <end position="128"/>
    </location>
</feature>
<protein>
    <recommendedName>
        <fullName evidence="1">DUF4440 domain-containing protein</fullName>
    </recommendedName>
</protein>
<evidence type="ECO:0000259" key="1">
    <source>
        <dbReference type="Pfam" id="PF14534"/>
    </source>
</evidence>
<proteinExistence type="predicted"/>
<reference evidence="2 3" key="1">
    <citation type="submission" date="2020-08" db="EMBL/GenBank/DDBJ databases">
        <title>Sequencing the genomes of 1000 actinobacteria strains.</title>
        <authorList>
            <person name="Klenk H.-P."/>
        </authorList>
    </citation>
    <scope>NUCLEOTIDE SEQUENCE [LARGE SCALE GENOMIC DNA]</scope>
    <source>
        <strain evidence="2 3">DSM 43036</strain>
    </source>
</reference>
<evidence type="ECO:0000313" key="3">
    <source>
        <dbReference type="Proteomes" id="UP000618986"/>
    </source>
</evidence>
<dbReference type="InterPro" id="IPR027843">
    <property type="entry name" value="DUF4440"/>
</dbReference>
<dbReference type="Proteomes" id="UP000618986">
    <property type="component" value="Unassembled WGS sequence"/>
</dbReference>
<accession>A0ABR6MB40</accession>
<dbReference type="Pfam" id="PF14534">
    <property type="entry name" value="DUF4440"/>
    <property type="match status" value="1"/>
</dbReference>